<comment type="caution">
    <text evidence="17">The sequence shown here is derived from an EMBL/GenBank/DDBJ whole genome shotgun (WGS) entry which is preliminary data.</text>
</comment>
<dbReference type="EMBL" id="JH711583">
    <property type="protein sequence ID" value="EIW77650.1"/>
    <property type="molecule type" value="Genomic_DNA"/>
</dbReference>
<keyword evidence="8 16" id="KW-1133">Transmembrane helix</keyword>
<evidence type="ECO:0000256" key="7">
    <source>
        <dbReference type="ARBA" id="ARBA00022723"/>
    </source>
</evidence>
<dbReference type="GO" id="GO:0016020">
    <property type="term" value="C:membrane"/>
    <property type="evidence" value="ECO:0007669"/>
    <property type="project" value="UniProtKB-SubCell"/>
</dbReference>
<keyword evidence="11 14" id="KW-0503">Monooxygenase</keyword>
<keyword evidence="10 13" id="KW-0408">Iron</keyword>
<dbReference type="Gene3D" id="1.10.630.10">
    <property type="entry name" value="Cytochrome P450"/>
    <property type="match status" value="1"/>
</dbReference>
<feature type="binding site" description="axial binding residue" evidence="13">
    <location>
        <position position="492"/>
    </location>
    <ligand>
        <name>heme</name>
        <dbReference type="ChEBI" id="CHEBI:30413"/>
    </ligand>
    <ligandPart>
        <name>Fe</name>
        <dbReference type="ChEBI" id="CHEBI:18248"/>
    </ligandPart>
</feature>
<dbReference type="InterPro" id="IPR002403">
    <property type="entry name" value="Cyt_P450_E_grp-IV"/>
</dbReference>
<evidence type="ECO:0000256" key="15">
    <source>
        <dbReference type="SAM" id="MobiDB-lite"/>
    </source>
</evidence>
<evidence type="ECO:0000256" key="13">
    <source>
        <dbReference type="PIRSR" id="PIRSR602403-1"/>
    </source>
</evidence>
<evidence type="ECO:0000256" key="5">
    <source>
        <dbReference type="ARBA" id="ARBA00022617"/>
    </source>
</evidence>
<dbReference type="InterPro" id="IPR036396">
    <property type="entry name" value="Cyt_P450_sf"/>
</dbReference>
<dbReference type="InterPro" id="IPR050121">
    <property type="entry name" value="Cytochrome_P450_monoxygenase"/>
</dbReference>
<evidence type="ECO:0000256" key="4">
    <source>
        <dbReference type="ARBA" id="ARBA00010617"/>
    </source>
</evidence>
<dbReference type="OrthoDB" id="1470350at2759"/>
<evidence type="ECO:0000256" key="6">
    <source>
        <dbReference type="ARBA" id="ARBA00022692"/>
    </source>
</evidence>
<evidence type="ECO:0000256" key="9">
    <source>
        <dbReference type="ARBA" id="ARBA00023002"/>
    </source>
</evidence>
<feature type="region of interest" description="Disordered" evidence="15">
    <location>
        <begin position="276"/>
        <end position="297"/>
    </location>
</feature>
<sequence length="505" mass="55548">MPLTLPTTLYRTSLPNFASLTYVSWTIDVFLVSLAAFVLLCATRTTARRQFTTTRLRGPHSTSILTGVGGTLRKARDASVLYEEWAKTFGPVFSAPAGLWSSRIVLCDSRAAAHVYARDTAGYHRPQATRDEIAQAAGHNLLWAEGDVHKRHRRAMIPAFSNAAIRKLTPVFTDAGYKVKESWEILIAESAEKETAVIEVQSCLDSIGIAGFSHDFGALSGARPPVTAFFDRLHERQIAEPSDTRDLLALILPWVSRLPHKDSNLGVEMNRSLGEATRPLLENTRKEKAGESSGGGKEERSIIGLLIKSEGLSEGSEMHMSAEEMKLLIFAGHETTSVALTWMLFRNLHNKNQSAQTKLRESLSVFANSDPSYDQMTNGLPYLDAVITESLRLQAISSVSDFIRVAGENDIIPLSQPIRDAYGSLVNSITVAKGTLISVSPAYMNRSSLIWGSGSREFHPERWLDGDRLPTKAREIQGHRHILSFSDGQRACLGKAFALAEVKVS</sequence>
<dbReference type="GeneID" id="19203647"/>
<dbReference type="PANTHER" id="PTHR24305">
    <property type="entry name" value="CYTOCHROME P450"/>
    <property type="match status" value="1"/>
</dbReference>
<name>A0A5M3MFE8_CONPW</name>
<dbReference type="InterPro" id="IPR017972">
    <property type="entry name" value="Cyt_P450_CS"/>
</dbReference>
<evidence type="ECO:0000256" key="2">
    <source>
        <dbReference type="ARBA" id="ARBA00004370"/>
    </source>
</evidence>
<dbReference type="PRINTS" id="PR00465">
    <property type="entry name" value="EP450IV"/>
</dbReference>
<keyword evidence="18" id="KW-1185">Reference proteome</keyword>
<feature type="transmembrane region" description="Helical" evidence="16">
    <location>
        <begin position="20"/>
        <end position="42"/>
    </location>
</feature>
<dbReference type="GO" id="GO:0004497">
    <property type="term" value="F:monooxygenase activity"/>
    <property type="evidence" value="ECO:0007669"/>
    <property type="project" value="UniProtKB-KW"/>
</dbReference>
<comment type="cofactor">
    <cofactor evidence="1 13">
        <name>heme</name>
        <dbReference type="ChEBI" id="CHEBI:30413"/>
    </cofactor>
</comment>
<evidence type="ECO:0000256" key="14">
    <source>
        <dbReference type="RuleBase" id="RU000461"/>
    </source>
</evidence>
<dbReference type="AlphaFoldDB" id="A0A5M3MFE8"/>
<dbReference type="PANTHER" id="PTHR24305:SF166">
    <property type="entry name" value="CYTOCHROME P450 12A4, MITOCHONDRIAL-RELATED"/>
    <property type="match status" value="1"/>
</dbReference>
<dbReference type="OMA" id="MNRIYVW"/>
<feature type="compositionally biased region" description="Basic and acidic residues" evidence="15">
    <location>
        <begin position="283"/>
        <end position="297"/>
    </location>
</feature>
<comment type="pathway">
    <text evidence="3">Secondary metabolite biosynthesis; terpenoid biosynthesis.</text>
</comment>
<evidence type="ECO:0000313" key="18">
    <source>
        <dbReference type="Proteomes" id="UP000053558"/>
    </source>
</evidence>
<dbReference type="GO" id="GO:0016705">
    <property type="term" value="F:oxidoreductase activity, acting on paired donors, with incorporation or reduction of molecular oxygen"/>
    <property type="evidence" value="ECO:0007669"/>
    <property type="project" value="InterPro"/>
</dbReference>
<dbReference type="GO" id="GO:0005506">
    <property type="term" value="F:iron ion binding"/>
    <property type="evidence" value="ECO:0007669"/>
    <property type="project" value="InterPro"/>
</dbReference>
<evidence type="ECO:0000256" key="10">
    <source>
        <dbReference type="ARBA" id="ARBA00023004"/>
    </source>
</evidence>
<organism evidence="17 18">
    <name type="scientific">Coniophora puteana (strain RWD-64-598)</name>
    <name type="common">Brown rot fungus</name>
    <dbReference type="NCBI Taxonomy" id="741705"/>
    <lineage>
        <taxon>Eukaryota</taxon>
        <taxon>Fungi</taxon>
        <taxon>Dikarya</taxon>
        <taxon>Basidiomycota</taxon>
        <taxon>Agaricomycotina</taxon>
        <taxon>Agaricomycetes</taxon>
        <taxon>Agaricomycetidae</taxon>
        <taxon>Boletales</taxon>
        <taxon>Coniophorineae</taxon>
        <taxon>Coniophoraceae</taxon>
        <taxon>Coniophora</taxon>
    </lineage>
</organism>
<dbReference type="PROSITE" id="PS00086">
    <property type="entry name" value="CYTOCHROME_P450"/>
    <property type="match status" value="1"/>
</dbReference>
<comment type="subcellular location">
    <subcellularLocation>
        <location evidence="2">Membrane</location>
    </subcellularLocation>
</comment>
<dbReference type="Pfam" id="PF00067">
    <property type="entry name" value="p450"/>
    <property type="match status" value="1"/>
</dbReference>
<evidence type="ECO:0000256" key="1">
    <source>
        <dbReference type="ARBA" id="ARBA00001971"/>
    </source>
</evidence>
<evidence type="ECO:0000256" key="3">
    <source>
        <dbReference type="ARBA" id="ARBA00004721"/>
    </source>
</evidence>
<protein>
    <submittedName>
        <fullName evidence="17">Cytochrome P450</fullName>
    </submittedName>
</protein>
<evidence type="ECO:0000256" key="11">
    <source>
        <dbReference type="ARBA" id="ARBA00023033"/>
    </source>
</evidence>
<dbReference type="Proteomes" id="UP000053558">
    <property type="component" value="Unassembled WGS sequence"/>
</dbReference>
<evidence type="ECO:0000256" key="8">
    <source>
        <dbReference type="ARBA" id="ARBA00022989"/>
    </source>
</evidence>
<dbReference type="RefSeq" id="XP_007772033.1">
    <property type="nucleotide sequence ID" value="XM_007773843.1"/>
</dbReference>
<keyword evidence="5 13" id="KW-0349">Heme</keyword>
<evidence type="ECO:0000256" key="16">
    <source>
        <dbReference type="SAM" id="Phobius"/>
    </source>
</evidence>
<reference evidence="18" key="1">
    <citation type="journal article" date="2012" name="Science">
        <title>The Paleozoic origin of enzymatic lignin decomposition reconstructed from 31 fungal genomes.</title>
        <authorList>
            <person name="Floudas D."/>
            <person name="Binder M."/>
            <person name="Riley R."/>
            <person name="Barry K."/>
            <person name="Blanchette R.A."/>
            <person name="Henrissat B."/>
            <person name="Martinez A.T."/>
            <person name="Otillar R."/>
            <person name="Spatafora J.W."/>
            <person name="Yadav J.S."/>
            <person name="Aerts A."/>
            <person name="Benoit I."/>
            <person name="Boyd A."/>
            <person name="Carlson A."/>
            <person name="Copeland A."/>
            <person name="Coutinho P.M."/>
            <person name="de Vries R.P."/>
            <person name="Ferreira P."/>
            <person name="Findley K."/>
            <person name="Foster B."/>
            <person name="Gaskell J."/>
            <person name="Glotzer D."/>
            <person name="Gorecki P."/>
            <person name="Heitman J."/>
            <person name="Hesse C."/>
            <person name="Hori C."/>
            <person name="Igarashi K."/>
            <person name="Jurgens J.A."/>
            <person name="Kallen N."/>
            <person name="Kersten P."/>
            <person name="Kohler A."/>
            <person name="Kuees U."/>
            <person name="Kumar T.K.A."/>
            <person name="Kuo A."/>
            <person name="LaButti K."/>
            <person name="Larrondo L.F."/>
            <person name="Lindquist E."/>
            <person name="Ling A."/>
            <person name="Lombard V."/>
            <person name="Lucas S."/>
            <person name="Lundell T."/>
            <person name="Martin R."/>
            <person name="McLaughlin D.J."/>
            <person name="Morgenstern I."/>
            <person name="Morin E."/>
            <person name="Murat C."/>
            <person name="Nagy L.G."/>
            <person name="Nolan M."/>
            <person name="Ohm R.A."/>
            <person name="Patyshakuliyeva A."/>
            <person name="Rokas A."/>
            <person name="Ruiz-Duenas F.J."/>
            <person name="Sabat G."/>
            <person name="Salamov A."/>
            <person name="Samejima M."/>
            <person name="Schmutz J."/>
            <person name="Slot J.C."/>
            <person name="St John F."/>
            <person name="Stenlid J."/>
            <person name="Sun H."/>
            <person name="Sun S."/>
            <person name="Syed K."/>
            <person name="Tsang A."/>
            <person name="Wiebenga A."/>
            <person name="Young D."/>
            <person name="Pisabarro A."/>
            <person name="Eastwood D.C."/>
            <person name="Martin F."/>
            <person name="Cullen D."/>
            <person name="Grigoriev I.V."/>
            <person name="Hibbett D.S."/>
        </authorList>
    </citation>
    <scope>NUCLEOTIDE SEQUENCE [LARGE SCALE GENOMIC DNA]</scope>
    <source>
        <strain evidence="18">RWD-64-598 SS2</strain>
    </source>
</reference>
<evidence type="ECO:0000313" key="17">
    <source>
        <dbReference type="EMBL" id="EIW77650.1"/>
    </source>
</evidence>
<dbReference type="PRINTS" id="PR00385">
    <property type="entry name" value="P450"/>
</dbReference>
<dbReference type="SUPFAM" id="SSF48264">
    <property type="entry name" value="Cytochrome P450"/>
    <property type="match status" value="1"/>
</dbReference>
<comment type="similarity">
    <text evidence="4 14">Belongs to the cytochrome P450 family.</text>
</comment>
<proteinExistence type="inferred from homology"/>
<keyword evidence="9 14" id="KW-0560">Oxidoreductase</keyword>
<evidence type="ECO:0000256" key="12">
    <source>
        <dbReference type="ARBA" id="ARBA00023136"/>
    </source>
</evidence>
<dbReference type="InterPro" id="IPR001128">
    <property type="entry name" value="Cyt_P450"/>
</dbReference>
<dbReference type="KEGG" id="cput:CONPUDRAFT_156847"/>
<accession>A0A5M3MFE8</accession>
<keyword evidence="12 16" id="KW-0472">Membrane</keyword>
<keyword evidence="7 13" id="KW-0479">Metal-binding</keyword>
<dbReference type="GO" id="GO:0020037">
    <property type="term" value="F:heme binding"/>
    <property type="evidence" value="ECO:0007669"/>
    <property type="project" value="InterPro"/>
</dbReference>
<keyword evidence="6 16" id="KW-0812">Transmembrane</keyword>
<gene>
    <name evidence="17" type="ORF">CONPUDRAFT_156847</name>
</gene>